<reference evidence="1" key="2">
    <citation type="journal article" date="2015" name="Data Brief">
        <title>Shoot transcriptome of the giant reed, Arundo donax.</title>
        <authorList>
            <person name="Barrero R.A."/>
            <person name="Guerrero F.D."/>
            <person name="Moolhuijzen P."/>
            <person name="Goolsby J.A."/>
            <person name="Tidwell J."/>
            <person name="Bellgard S.E."/>
            <person name="Bellgard M.I."/>
        </authorList>
    </citation>
    <scope>NUCLEOTIDE SEQUENCE</scope>
    <source>
        <tissue evidence="1">Shoot tissue taken approximately 20 cm above the soil surface</tissue>
    </source>
</reference>
<accession>A0A0A8ZM49</accession>
<name>A0A0A8ZM49_ARUDO</name>
<organism evidence="1">
    <name type="scientific">Arundo donax</name>
    <name type="common">Giant reed</name>
    <name type="synonym">Donax arundinaceus</name>
    <dbReference type="NCBI Taxonomy" id="35708"/>
    <lineage>
        <taxon>Eukaryota</taxon>
        <taxon>Viridiplantae</taxon>
        <taxon>Streptophyta</taxon>
        <taxon>Embryophyta</taxon>
        <taxon>Tracheophyta</taxon>
        <taxon>Spermatophyta</taxon>
        <taxon>Magnoliopsida</taxon>
        <taxon>Liliopsida</taxon>
        <taxon>Poales</taxon>
        <taxon>Poaceae</taxon>
        <taxon>PACMAD clade</taxon>
        <taxon>Arundinoideae</taxon>
        <taxon>Arundineae</taxon>
        <taxon>Arundo</taxon>
    </lineage>
</organism>
<sequence length="37" mass="4108">MLTSVDSVHHGVDKQKASATIVVWKLAACHFLQLLFI</sequence>
<dbReference type="EMBL" id="GBRH01261978">
    <property type="protein sequence ID" value="JAD35917.1"/>
    <property type="molecule type" value="Transcribed_RNA"/>
</dbReference>
<dbReference type="AlphaFoldDB" id="A0A0A8ZM49"/>
<proteinExistence type="predicted"/>
<protein>
    <submittedName>
        <fullName evidence="1">Uncharacterized protein</fullName>
    </submittedName>
</protein>
<reference evidence="1" key="1">
    <citation type="submission" date="2014-09" db="EMBL/GenBank/DDBJ databases">
        <authorList>
            <person name="Magalhaes I.L.F."/>
            <person name="Oliveira U."/>
            <person name="Santos F.R."/>
            <person name="Vidigal T.H.D.A."/>
            <person name="Brescovit A.D."/>
            <person name="Santos A.J."/>
        </authorList>
    </citation>
    <scope>NUCLEOTIDE SEQUENCE</scope>
    <source>
        <tissue evidence="1">Shoot tissue taken approximately 20 cm above the soil surface</tissue>
    </source>
</reference>
<evidence type="ECO:0000313" key="1">
    <source>
        <dbReference type="EMBL" id="JAD35917.1"/>
    </source>
</evidence>